<dbReference type="Gene3D" id="2.180.10.10">
    <property type="entry name" value="RHS repeat-associated core"/>
    <property type="match status" value="1"/>
</dbReference>
<organism evidence="2 3">
    <name type="scientific">Candidatus Abzuiibacterium crystallinum</name>
    <dbReference type="NCBI Taxonomy" id="1974748"/>
    <lineage>
        <taxon>Bacteria</taxon>
        <taxon>Pseudomonadati</taxon>
        <taxon>Candidatus Omnitrophota</taxon>
        <taxon>Candidatus Abzuiibacterium</taxon>
    </lineage>
</organism>
<comment type="caution">
    <text evidence="2">The sequence shown here is derived from an EMBL/GenBank/DDBJ whole genome shotgun (WGS) entry which is preliminary data.</text>
</comment>
<evidence type="ECO:0000256" key="1">
    <source>
        <dbReference type="SAM" id="Phobius"/>
    </source>
</evidence>
<feature type="transmembrane region" description="Helical" evidence="1">
    <location>
        <begin position="49"/>
        <end position="68"/>
    </location>
</feature>
<protein>
    <recommendedName>
        <fullName evidence="4">RHS repeat-associated core domain-containing protein</fullName>
    </recommendedName>
</protein>
<accession>A0A2H0LNQ6</accession>
<reference evidence="2 3" key="1">
    <citation type="submission" date="2017-09" db="EMBL/GenBank/DDBJ databases">
        <title>Depth-based differentiation of microbial function through sediment-hosted aquifers and enrichment of novel symbionts in the deep terrestrial subsurface.</title>
        <authorList>
            <person name="Probst A.J."/>
            <person name="Ladd B."/>
            <person name="Jarett J.K."/>
            <person name="Geller-Mcgrath D.E."/>
            <person name="Sieber C.M."/>
            <person name="Emerson J.B."/>
            <person name="Anantharaman K."/>
            <person name="Thomas B.C."/>
            <person name="Malmstrom R."/>
            <person name="Stieglmeier M."/>
            <person name="Klingl A."/>
            <person name="Woyke T."/>
            <person name="Ryan C.M."/>
            <person name="Banfield J.F."/>
        </authorList>
    </citation>
    <scope>NUCLEOTIDE SEQUENCE [LARGE SCALE GENOMIC DNA]</scope>
    <source>
        <strain evidence="2">CG11_big_fil_rev_8_21_14_0_20_45_26</strain>
    </source>
</reference>
<dbReference type="Proteomes" id="UP000230859">
    <property type="component" value="Unassembled WGS sequence"/>
</dbReference>
<dbReference type="AlphaFoldDB" id="A0A2H0LNQ6"/>
<proteinExistence type="predicted"/>
<evidence type="ECO:0000313" key="3">
    <source>
        <dbReference type="Proteomes" id="UP000230859"/>
    </source>
</evidence>
<keyword evidence="1" id="KW-0812">Transmembrane</keyword>
<feature type="non-terminal residue" evidence="2">
    <location>
        <position position="1"/>
    </location>
</feature>
<gene>
    <name evidence="2" type="ORF">COV74_06185</name>
</gene>
<evidence type="ECO:0008006" key="4">
    <source>
        <dbReference type="Google" id="ProtNLM"/>
    </source>
</evidence>
<evidence type="ECO:0000313" key="2">
    <source>
        <dbReference type="EMBL" id="PIQ86073.1"/>
    </source>
</evidence>
<keyword evidence="1" id="KW-1133">Transmembrane helix</keyword>
<name>A0A2H0LNQ6_9BACT</name>
<sequence length="320" mass="33947">DPTVQRPSDPQDLNRYAYARNNPVRFIDPSGFGWFSKLWKGIKKFFKKALKAIISAFLVIATAVLFALPGGQPAAALTAQTYLAATAAAGATLTLDTGTGRKIQRKLAKEVFVDVLGMSPRVASFVAGLVSHTIVSSAYYVGATTLLSRQGSAGTDFTQDANKNLLTENANEIGKQQGGGTAAEMKQRVGNGTAKSDFIEQGLVASDIAFKDVPGVGKAFKALDVRHFAFTRQVANGMFHDSAQINLNAFPRIYGSPWTGVSHQAAFNELIGSGVSGIGALGQATTHGGWSFYLSSSAYGVNGRYGVSGIYEGVVNRHRE</sequence>
<keyword evidence="1" id="KW-0472">Membrane</keyword>
<dbReference type="EMBL" id="PCVY01000052">
    <property type="protein sequence ID" value="PIQ86073.1"/>
    <property type="molecule type" value="Genomic_DNA"/>
</dbReference>